<dbReference type="EMBL" id="MU129414">
    <property type="protein sequence ID" value="KAF9503205.1"/>
    <property type="molecule type" value="Genomic_DNA"/>
</dbReference>
<feature type="chain" id="PRO_5040367560" description="TRUD domain-containing protein" evidence="1">
    <location>
        <begin position="30"/>
        <end position="185"/>
    </location>
</feature>
<dbReference type="Proteomes" id="UP000886523">
    <property type="component" value="Unassembled WGS sequence"/>
</dbReference>
<evidence type="ECO:0000313" key="4">
    <source>
        <dbReference type="Proteomes" id="UP000886523"/>
    </source>
</evidence>
<feature type="signal peptide" evidence="1">
    <location>
        <begin position="1"/>
        <end position="29"/>
    </location>
</feature>
<evidence type="ECO:0000313" key="3">
    <source>
        <dbReference type="EMBL" id="KAF9503205.1"/>
    </source>
</evidence>
<dbReference type="PROSITE" id="PS50984">
    <property type="entry name" value="TRUD"/>
    <property type="match status" value="1"/>
</dbReference>
<evidence type="ECO:0000259" key="2">
    <source>
        <dbReference type="PROSITE" id="PS50984"/>
    </source>
</evidence>
<protein>
    <recommendedName>
        <fullName evidence="2">TRUD domain-containing protein</fullName>
    </recommendedName>
</protein>
<dbReference type="GO" id="GO:0001522">
    <property type="term" value="P:pseudouridine synthesis"/>
    <property type="evidence" value="ECO:0007669"/>
    <property type="project" value="InterPro"/>
</dbReference>
<gene>
    <name evidence="3" type="ORF">BS47DRAFT_1490483</name>
</gene>
<dbReference type="OrthoDB" id="447290at2759"/>
<comment type="caution">
    <text evidence="3">The sequence shown here is derived from an EMBL/GenBank/DDBJ whole genome shotgun (WGS) entry which is preliminary data.</text>
</comment>
<evidence type="ECO:0000256" key="1">
    <source>
        <dbReference type="SAM" id="SignalP"/>
    </source>
</evidence>
<keyword evidence="1" id="KW-0732">Signal</keyword>
<sequence length="185" mass="20087">MCAPSGWSRQLFWWRVRCLATFCAEPVAAAVSASGAWLSCDENTRECPCCSMRHTVGSIRKDGGVIPLEASPSKLATECPSKPNYTLEDLSPSFLTTYEIADNLKSRSGESEISLSNRFAIAAIDIERGASVRAKVLSTSSYAYEREGCGNRRGMQHFGASISTHASIGLALLQSDWKRATSLIL</sequence>
<feature type="domain" description="TRUD" evidence="2">
    <location>
        <begin position="148"/>
        <end position="185"/>
    </location>
</feature>
<name>A0A9P6AD76_9AGAM</name>
<dbReference type="GO" id="GO:0009982">
    <property type="term" value="F:pseudouridine synthase activity"/>
    <property type="evidence" value="ECO:0007669"/>
    <property type="project" value="InterPro"/>
</dbReference>
<accession>A0A9P6AD76</accession>
<organism evidence="3 4">
    <name type="scientific">Hydnum rufescens UP504</name>
    <dbReference type="NCBI Taxonomy" id="1448309"/>
    <lineage>
        <taxon>Eukaryota</taxon>
        <taxon>Fungi</taxon>
        <taxon>Dikarya</taxon>
        <taxon>Basidiomycota</taxon>
        <taxon>Agaricomycotina</taxon>
        <taxon>Agaricomycetes</taxon>
        <taxon>Cantharellales</taxon>
        <taxon>Hydnaceae</taxon>
        <taxon>Hydnum</taxon>
    </lineage>
</organism>
<proteinExistence type="predicted"/>
<dbReference type="GO" id="GO:0003723">
    <property type="term" value="F:RNA binding"/>
    <property type="evidence" value="ECO:0007669"/>
    <property type="project" value="InterPro"/>
</dbReference>
<dbReference type="AlphaFoldDB" id="A0A9P6AD76"/>
<keyword evidence="4" id="KW-1185">Reference proteome</keyword>
<dbReference type="InterPro" id="IPR011760">
    <property type="entry name" value="PsdUridine_synth_TruD_insert"/>
</dbReference>
<reference evidence="3" key="1">
    <citation type="journal article" date="2020" name="Nat. Commun.">
        <title>Large-scale genome sequencing of mycorrhizal fungi provides insights into the early evolution of symbiotic traits.</title>
        <authorList>
            <person name="Miyauchi S."/>
            <person name="Kiss E."/>
            <person name="Kuo A."/>
            <person name="Drula E."/>
            <person name="Kohler A."/>
            <person name="Sanchez-Garcia M."/>
            <person name="Morin E."/>
            <person name="Andreopoulos B."/>
            <person name="Barry K.W."/>
            <person name="Bonito G."/>
            <person name="Buee M."/>
            <person name="Carver A."/>
            <person name="Chen C."/>
            <person name="Cichocki N."/>
            <person name="Clum A."/>
            <person name="Culley D."/>
            <person name="Crous P.W."/>
            <person name="Fauchery L."/>
            <person name="Girlanda M."/>
            <person name="Hayes R.D."/>
            <person name="Keri Z."/>
            <person name="LaButti K."/>
            <person name="Lipzen A."/>
            <person name="Lombard V."/>
            <person name="Magnuson J."/>
            <person name="Maillard F."/>
            <person name="Murat C."/>
            <person name="Nolan M."/>
            <person name="Ohm R.A."/>
            <person name="Pangilinan J."/>
            <person name="Pereira M.F."/>
            <person name="Perotto S."/>
            <person name="Peter M."/>
            <person name="Pfister S."/>
            <person name="Riley R."/>
            <person name="Sitrit Y."/>
            <person name="Stielow J.B."/>
            <person name="Szollosi G."/>
            <person name="Zifcakova L."/>
            <person name="Stursova M."/>
            <person name="Spatafora J.W."/>
            <person name="Tedersoo L."/>
            <person name="Vaario L.M."/>
            <person name="Yamada A."/>
            <person name="Yan M."/>
            <person name="Wang P."/>
            <person name="Xu J."/>
            <person name="Bruns T."/>
            <person name="Baldrian P."/>
            <person name="Vilgalys R."/>
            <person name="Dunand C."/>
            <person name="Henrissat B."/>
            <person name="Grigoriev I.V."/>
            <person name="Hibbett D."/>
            <person name="Nagy L.G."/>
            <person name="Martin F.M."/>
        </authorList>
    </citation>
    <scope>NUCLEOTIDE SEQUENCE</scope>
    <source>
        <strain evidence="3">UP504</strain>
    </source>
</reference>